<keyword evidence="1" id="KW-0732">Signal</keyword>
<name>A0AAI9IGK5_9BURK</name>
<accession>A0AAI9IGK5</accession>
<reference evidence="2 3" key="1">
    <citation type="journal article" date="2013" name="Front. Microbiol.">
        <title>The genome of the endophytic bacterium H. frisingense GSF30(T) identifies diverse strategies in the Herbaspirillum genus to interact with plants.</title>
        <authorList>
            <person name="Straub D."/>
            <person name="Rothballer M."/>
            <person name="Hartmann A."/>
            <person name="Ludewig U."/>
        </authorList>
    </citation>
    <scope>NUCLEOTIDE SEQUENCE [LARGE SCALE GENOMIC DNA]</scope>
    <source>
        <strain evidence="2 3">GSF30</strain>
    </source>
</reference>
<comment type="caution">
    <text evidence="2">The sequence shown here is derived from an EMBL/GenBank/DDBJ whole genome shotgun (WGS) entry which is preliminary data.</text>
</comment>
<dbReference type="Proteomes" id="UP000006772">
    <property type="component" value="Unassembled WGS sequence"/>
</dbReference>
<gene>
    <name evidence="2" type="ORF">HFRIS_006113</name>
</gene>
<evidence type="ECO:0000313" key="2">
    <source>
        <dbReference type="EMBL" id="EOA05644.1"/>
    </source>
</evidence>
<dbReference type="AlphaFoldDB" id="A0AAI9IGK5"/>
<feature type="signal peptide" evidence="1">
    <location>
        <begin position="1"/>
        <end position="22"/>
    </location>
</feature>
<dbReference type="EMBL" id="AEEC02000006">
    <property type="protein sequence ID" value="EOA05644.1"/>
    <property type="molecule type" value="Genomic_DNA"/>
</dbReference>
<evidence type="ECO:0000313" key="3">
    <source>
        <dbReference type="Proteomes" id="UP000006772"/>
    </source>
</evidence>
<protein>
    <submittedName>
        <fullName evidence="2">Uncharacterized protein</fullName>
    </submittedName>
</protein>
<evidence type="ECO:0000256" key="1">
    <source>
        <dbReference type="SAM" id="SignalP"/>
    </source>
</evidence>
<proteinExistence type="predicted"/>
<organism evidence="2 3">
    <name type="scientific">Herbaspirillum frisingense GSF30</name>
    <dbReference type="NCBI Taxonomy" id="864073"/>
    <lineage>
        <taxon>Bacteria</taxon>
        <taxon>Pseudomonadati</taxon>
        <taxon>Pseudomonadota</taxon>
        <taxon>Betaproteobacteria</taxon>
        <taxon>Burkholderiales</taxon>
        <taxon>Oxalobacteraceae</taxon>
        <taxon>Herbaspirillum</taxon>
    </lineage>
</organism>
<feature type="chain" id="PRO_5042615426" evidence="1">
    <location>
        <begin position="23"/>
        <end position="146"/>
    </location>
</feature>
<dbReference type="NCBIfam" id="NF041432">
    <property type="entry name" value="MchS3"/>
    <property type="match status" value="1"/>
</dbReference>
<sequence>MRPHLLLSLSLSFVSIAMTAPAWPTTALEDDIHALKQTSVFALGQVGFIGHISESERRYRRILQNPTALEDFRRMLDDDSATDEARLYAACGIRALAANEFDTLTRTLRLSGRSVSILRTDILKREPLQYQLRMIGESGCNDAYWR</sequence>